<reference evidence="1" key="1">
    <citation type="journal article" date="2020" name="Stud. Mycol.">
        <title>101 Dothideomycetes genomes: a test case for predicting lifestyles and emergence of pathogens.</title>
        <authorList>
            <person name="Haridas S."/>
            <person name="Albert R."/>
            <person name="Binder M."/>
            <person name="Bloem J."/>
            <person name="Labutti K."/>
            <person name="Salamov A."/>
            <person name="Andreopoulos B."/>
            <person name="Baker S."/>
            <person name="Barry K."/>
            <person name="Bills G."/>
            <person name="Bluhm B."/>
            <person name="Cannon C."/>
            <person name="Castanera R."/>
            <person name="Culley D."/>
            <person name="Daum C."/>
            <person name="Ezra D."/>
            <person name="Gonzalez J."/>
            <person name="Henrissat B."/>
            <person name="Kuo A."/>
            <person name="Liang C."/>
            <person name="Lipzen A."/>
            <person name="Lutzoni F."/>
            <person name="Magnuson J."/>
            <person name="Mondo S."/>
            <person name="Nolan M."/>
            <person name="Ohm R."/>
            <person name="Pangilinan J."/>
            <person name="Park H.-J."/>
            <person name="Ramirez L."/>
            <person name="Alfaro M."/>
            <person name="Sun H."/>
            <person name="Tritt A."/>
            <person name="Yoshinaga Y."/>
            <person name="Zwiers L.-H."/>
            <person name="Turgeon B."/>
            <person name="Goodwin S."/>
            <person name="Spatafora J."/>
            <person name="Crous P."/>
            <person name="Grigoriev I."/>
        </authorList>
    </citation>
    <scope>NUCLEOTIDE SEQUENCE</scope>
    <source>
        <strain evidence="1">CBS 122368</strain>
    </source>
</reference>
<gene>
    <name evidence="1" type="ORF">BU26DRAFT_585845</name>
</gene>
<dbReference type="EMBL" id="ML987212">
    <property type="protein sequence ID" value="KAF2241362.1"/>
    <property type="molecule type" value="Genomic_DNA"/>
</dbReference>
<dbReference type="InterPro" id="IPR036388">
    <property type="entry name" value="WH-like_DNA-bd_sf"/>
</dbReference>
<evidence type="ECO:0000313" key="1">
    <source>
        <dbReference type="EMBL" id="KAF2241362.1"/>
    </source>
</evidence>
<name>A0A6A6HUA0_9PLEO</name>
<protein>
    <submittedName>
        <fullName evidence="1">Uncharacterized protein</fullName>
    </submittedName>
</protein>
<organism evidence="1 2">
    <name type="scientific">Trematosphaeria pertusa</name>
    <dbReference type="NCBI Taxonomy" id="390896"/>
    <lineage>
        <taxon>Eukaryota</taxon>
        <taxon>Fungi</taxon>
        <taxon>Dikarya</taxon>
        <taxon>Ascomycota</taxon>
        <taxon>Pezizomycotina</taxon>
        <taxon>Dothideomycetes</taxon>
        <taxon>Pleosporomycetidae</taxon>
        <taxon>Pleosporales</taxon>
        <taxon>Massarineae</taxon>
        <taxon>Trematosphaeriaceae</taxon>
        <taxon>Trematosphaeria</taxon>
    </lineage>
</organism>
<accession>A0A6A6HUA0</accession>
<dbReference type="RefSeq" id="XP_033676366.1">
    <property type="nucleotide sequence ID" value="XM_033834645.1"/>
</dbReference>
<sequence>VEYSKSTVNTIWQFHLYGISGAKIGRHLDIPKSSVNTIIRRLRKHPLYIYSKALRTGRPPKLDERAERHLIR</sequence>
<dbReference type="AlphaFoldDB" id="A0A6A6HUA0"/>
<proteinExistence type="predicted"/>
<feature type="non-terminal residue" evidence="1">
    <location>
        <position position="1"/>
    </location>
</feature>
<keyword evidence="2" id="KW-1185">Reference proteome</keyword>
<dbReference type="OrthoDB" id="3263820at2759"/>
<dbReference type="GeneID" id="54587975"/>
<evidence type="ECO:0000313" key="2">
    <source>
        <dbReference type="Proteomes" id="UP000800094"/>
    </source>
</evidence>
<dbReference type="Proteomes" id="UP000800094">
    <property type="component" value="Unassembled WGS sequence"/>
</dbReference>
<dbReference type="Gene3D" id="1.10.10.10">
    <property type="entry name" value="Winged helix-like DNA-binding domain superfamily/Winged helix DNA-binding domain"/>
    <property type="match status" value="1"/>
</dbReference>